<dbReference type="SUPFAM" id="SSF75001">
    <property type="entry name" value="Dipeptidyl peptidase I (cathepsin C), exclusion domain"/>
    <property type="match status" value="1"/>
</dbReference>
<comment type="cofactor">
    <cofactor evidence="2">
        <name>chloride</name>
        <dbReference type="ChEBI" id="CHEBI:17996"/>
    </cofactor>
</comment>
<dbReference type="InterPro" id="IPR000668">
    <property type="entry name" value="Peptidase_C1A_C"/>
</dbReference>
<keyword evidence="17" id="KW-0378">Hydrolase</keyword>
<dbReference type="AlphaFoldDB" id="A0A976M5L1"/>
<dbReference type="PROSITE" id="PS00639">
    <property type="entry name" value="THIOL_PROTEASE_HIS"/>
    <property type="match status" value="1"/>
</dbReference>
<evidence type="ECO:0000256" key="11">
    <source>
        <dbReference type="ARBA" id="ARBA00029762"/>
    </source>
</evidence>
<evidence type="ECO:0000256" key="4">
    <source>
        <dbReference type="ARBA" id="ARBA00011610"/>
    </source>
</evidence>
<comment type="function">
    <text evidence="15">Thiol protease. Has dipeptidylpeptidase activity. Active against a broad range of dipeptide substrates composed of both polar and hydrophobic amino acids. Proline cannot occupy the P1 position and arginine cannot occupy the P2 position of the substrate. Can act as both an exopeptidase and endopeptidase. Activates serine proteases such as elastase, cathepsin G and granzymes A and B.</text>
</comment>
<dbReference type="EC" id="3.4.14.1" evidence="5"/>
<evidence type="ECO:0000256" key="13">
    <source>
        <dbReference type="ARBA" id="ARBA00030778"/>
    </source>
</evidence>
<dbReference type="Gene3D" id="2.40.128.80">
    <property type="entry name" value="Cathepsin C, exclusion domain"/>
    <property type="match status" value="1"/>
</dbReference>
<comment type="catalytic activity">
    <reaction evidence="1">
        <text>Release of an N-terminal dipeptide, Xaa-Yaa-|-Zaa-, except when Xaa is Arg or Lys, or Yaa or Zaa is Pro.</text>
        <dbReference type="EC" id="3.4.14.1"/>
    </reaction>
</comment>
<dbReference type="GO" id="GO:0008234">
    <property type="term" value="F:cysteine-type peptidase activity"/>
    <property type="evidence" value="ECO:0007669"/>
    <property type="project" value="InterPro"/>
</dbReference>
<evidence type="ECO:0000256" key="12">
    <source>
        <dbReference type="ARBA" id="ARBA00029779"/>
    </source>
</evidence>
<evidence type="ECO:0000256" key="14">
    <source>
        <dbReference type="ARBA" id="ARBA00032961"/>
    </source>
</evidence>
<evidence type="ECO:0000256" key="8">
    <source>
        <dbReference type="ARBA" id="ARBA00023157"/>
    </source>
</evidence>
<dbReference type="Gene3D" id="3.90.70.10">
    <property type="entry name" value="Cysteine proteinases"/>
    <property type="match status" value="1"/>
</dbReference>
<evidence type="ECO:0000256" key="3">
    <source>
        <dbReference type="ARBA" id="ARBA00008455"/>
    </source>
</evidence>
<dbReference type="PROSITE" id="PS00640">
    <property type="entry name" value="THIOL_PROTEASE_ASN"/>
    <property type="match status" value="1"/>
</dbReference>
<dbReference type="SMART" id="SM00645">
    <property type="entry name" value="Pept_C1"/>
    <property type="match status" value="1"/>
</dbReference>
<comment type="similarity">
    <text evidence="3">Belongs to the peptidase C1 family.</text>
</comment>
<evidence type="ECO:0000256" key="15">
    <source>
        <dbReference type="ARBA" id="ARBA00045556"/>
    </source>
</evidence>
<dbReference type="OrthoDB" id="640249at2759"/>
<evidence type="ECO:0000256" key="2">
    <source>
        <dbReference type="ARBA" id="ARBA00001923"/>
    </source>
</evidence>
<dbReference type="GO" id="GO:0008239">
    <property type="term" value="F:dipeptidyl-peptidase activity"/>
    <property type="evidence" value="ECO:0007669"/>
    <property type="project" value="UniProtKB-EC"/>
</dbReference>
<evidence type="ECO:0000256" key="5">
    <source>
        <dbReference type="ARBA" id="ARBA00012059"/>
    </source>
</evidence>
<dbReference type="SUPFAM" id="SSF54001">
    <property type="entry name" value="Cysteine proteinases"/>
    <property type="match status" value="1"/>
</dbReference>
<evidence type="ECO:0000256" key="10">
    <source>
        <dbReference type="ARBA" id="ARBA00023214"/>
    </source>
</evidence>
<dbReference type="InterPro" id="IPR000169">
    <property type="entry name" value="Pept_cys_AS"/>
</dbReference>
<dbReference type="EMBL" id="CP056066">
    <property type="protein sequence ID" value="UKJ88943.1"/>
    <property type="molecule type" value="Genomic_DNA"/>
</dbReference>
<organism evidence="17 18">
    <name type="scientific">Theileria orientalis</name>
    <dbReference type="NCBI Taxonomy" id="68886"/>
    <lineage>
        <taxon>Eukaryota</taxon>
        <taxon>Sar</taxon>
        <taxon>Alveolata</taxon>
        <taxon>Apicomplexa</taxon>
        <taxon>Aconoidasida</taxon>
        <taxon>Piroplasmida</taxon>
        <taxon>Theileriidae</taxon>
        <taxon>Theileria</taxon>
    </lineage>
</organism>
<gene>
    <name evidence="17" type="ORF">MACJ_002189</name>
</gene>
<dbReference type="Pfam" id="PF08773">
    <property type="entry name" value="CathepsinC_exc"/>
    <property type="match status" value="1"/>
</dbReference>
<keyword evidence="8" id="KW-1015">Disulfide bond</keyword>
<dbReference type="PROSITE" id="PS00139">
    <property type="entry name" value="THIOL_PROTEASE_CYS"/>
    <property type="match status" value="1"/>
</dbReference>
<evidence type="ECO:0000313" key="17">
    <source>
        <dbReference type="EMBL" id="UKJ88943.1"/>
    </source>
</evidence>
<dbReference type="PANTHER" id="PTHR12411">
    <property type="entry name" value="CYSTEINE PROTEASE FAMILY C1-RELATED"/>
    <property type="match status" value="1"/>
</dbReference>
<protein>
    <recommendedName>
        <fullName evidence="6">Dipeptidyl peptidase 1</fullName>
        <ecNumber evidence="5">3.4.14.1</ecNumber>
    </recommendedName>
    <alternativeName>
        <fullName evidence="12">Cathepsin C</fullName>
    </alternativeName>
    <alternativeName>
        <fullName evidence="11">Cathepsin J</fullName>
    </alternativeName>
    <alternativeName>
        <fullName evidence="14">Dipeptidyl peptidase I</fullName>
    </alternativeName>
    <alternativeName>
        <fullName evidence="13">Dipeptidyl transferase</fullName>
    </alternativeName>
</protein>
<dbReference type="InterPro" id="IPR025660">
    <property type="entry name" value="Pept_his_AS"/>
</dbReference>
<feature type="domain" description="Peptidase C1A papain C-terminal" evidence="16">
    <location>
        <begin position="219"/>
        <end position="477"/>
    </location>
</feature>
<keyword evidence="9" id="KW-0325">Glycoprotein</keyword>
<dbReference type="GO" id="GO:0006508">
    <property type="term" value="P:proteolysis"/>
    <property type="evidence" value="ECO:0007669"/>
    <property type="project" value="InterPro"/>
</dbReference>
<evidence type="ECO:0000313" key="18">
    <source>
        <dbReference type="Proteomes" id="UP000244803"/>
    </source>
</evidence>
<evidence type="ECO:0000259" key="16">
    <source>
        <dbReference type="SMART" id="SM00645"/>
    </source>
</evidence>
<keyword evidence="10" id="KW-0868">Chloride</keyword>
<evidence type="ECO:0000256" key="9">
    <source>
        <dbReference type="ARBA" id="ARBA00023180"/>
    </source>
</evidence>
<dbReference type="Proteomes" id="UP000244803">
    <property type="component" value="Chromosome 3"/>
</dbReference>
<dbReference type="InterPro" id="IPR036496">
    <property type="entry name" value="CathepsinC_exc_dom_sf"/>
</dbReference>
<evidence type="ECO:0000256" key="7">
    <source>
        <dbReference type="ARBA" id="ARBA00023145"/>
    </source>
</evidence>
<dbReference type="Pfam" id="PF00112">
    <property type="entry name" value="Peptidase_C1"/>
    <property type="match status" value="1"/>
</dbReference>
<dbReference type="InterPro" id="IPR014882">
    <property type="entry name" value="CathepsinC_exc"/>
</dbReference>
<keyword evidence="7" id="KW-0865">Zymogen</keyword>
<reference evidence="17" key="1">
    <citation type="submission" date="2022-07" db="EMBL/GenBank/DDBJ databases">
        <title>Evaluation of T. orientalis genome assembly methods using nanopore sequencing and analysis of variation between genomes.</title>
        <authorList>
            <person name="Yam J."/>
            <person name="Micallef M.L."/>
            <person name="Liu M."/>
            <person name="Djordjevic S.P."/>
            <person name="Bogema D.R."/>
            <person name="Jenkins C."/>
        </authorList>
    </citation>
    <scope>NUCLEOTIDE SEQUENCE</scope>
    <source>
        <strain evidence="17">Fish Creek</strain>
    </source>
</reference>
<evidence type="ECO:0000256" key="6">
    <source>
        <dbReference type="ARBA" id="ARBA00014709"/>
    </source>
</evidence>
<evidence type="ECO:0000256" key="1">
    <source>
        <dbReference type="ARBA" id="ARBA00000738"/>
    </source>
</evidence>
<dbReference type="InterPro" id="IPR038765">
    <property type="entry name" value="Papain-like_cys_pep_sf"/>
</dbReference>
<name>A0A976M5L1_THEOR</name>
<dbReference type="InterPro" id="IPR025661">
    <property type="entry name" value="Pept_asp_AS"/>
</dbReference>
<dbReference type="InterPro" id="IPR013128">
    <property type="entry name" value="Peptidase_C1A"/>
</dbReference>
<comment type="subunit">
    <text evidence="4">Tetramer of heterotrimers consisting of exclusion domain, heavy- and light chains.</text>
</comment>
<proteinExistence type="inferred from homology"/>
<sequence>MIGTWKIELSKEVTGDNANCGSDLPNSLEGDLKLGDYHKYMSTHYGVDKTLILELTLDALGYNNGSSSPNRNYWISLAVKSNGQAVGKWTAVYDQGFKIDLHDGTTILTYFYFEAIEDKRYATNTNKSSIGWASKKVGNGFRHFCSYAEKVDPPKKQVFNTVDMTENGFQKFGREVIRIMTNGVKRFSPVEGKEWSESEGDYFCKCLNTPGSNALGGNLPNNFSWDRFDNIPMVDQKKCGGCYTIASLFVLQSRFMIAVGKLLHNPKQEKDARLLHLEKLLNENKFDINQSLSCTPFNQGCAGGYPLNTGMYANMYGLVLNNDKVEDVRDDVRCSSSEDGENTVRLYAKDYDYVGGCYQCTQCSGEELIMREIYENGPVVAGLDGGYIRHYKEGVVDPPETELRTHQGMCEFPNNQFLSGFEYTTHAVAIVGWGESDGFKYWIVRNSWGKDWGDRGFFKLARGRNAFGIESEAVFLDPDIERFLNNTKEQPISNHKSNTL</sequence>
<accession>A0A976M5L1</accession>